<feature type="transmembrane region" description="Helical" evidence="1">
    <location>
        <begin position="175"/>
        <end position="194"/>
    </location>
</feature>
<feature type="transmembrane region" description="Helical" evidence="1">
    <location>
        <begin position="71"/>
        <end position="95"/>
    </location>
</feature>
<keyword evidence="1" id="KW-0812">Transmembrane</keyword>
<gene>
    <name evidence="2" type="ORF">H9650_18080</name>
</gene>
<sequence length="196" mass="22913">MSYLEIGRITIPAIWIIVIGAVFISSFLYRVALKEKVGEWVSNAFFTYILVWKLSYILFNFSLVSQMPLSIVYFNGGTKGHFLGILAVIIYVIVVAKKKPRLYMEVPYFLLLFFATYEFMNNIANENIIIAILFLVIIIIQIVLHRKKAEWMREAFTLLFVVQLLLVTINDSIFSIKAFTFIGFYLLSMWIKFFRE</sequence>
<keyword evidence="1" id="KW-1133">Transmembrane helix</keyword>
<keyword evidence="1" id="KW-0472">Membrane</keyword>
<evidence type="ECO:0000313" key="2">
    <source>
        <dbReference type="EMBL" id="MBD7946016.1"/>
    </source>
</evidence>
<proteinExistence type="predicted"/>
<feature type="transmembrane region" description="Helical" evidence="1">
    <location>
        <begin position="126"/>
        <end position="144"/>
    </location>
</feature>
<dbReference type="Proteomes" id="UP000640786">
    <property type="component" value="Unassembled WGS sequence"/>
</dbReference>
<organism evidence="2 3">
    <name type="scientific">Psychrobacillus faecigallinarum</name>
    <dbReference type="NCBI Taxonomy" id="2762235"/>
    <lineage>
        <taxon>Bacteria</taxon>
        <taxon>Bacillati</taxon>
        <taxon>Bacillota</taxon>
        <taxon>Bacilli</taxon>
        <taxon>Bacillales</taxon>
        <taxon>Bacillaceae</taxon>
        <taxon>Psychrobacillus</taxon>
    </lineage>
</organism>
<protein>
    <submittedName>
        <fullName evidence="2">Uncharacterized protein</fullName>
    </submittedName>
</protein>
<feature type="transmembrane region" description="Helical" evidence="1">
    <location>
        <begin position="6"/>
        <end position="28"/>
    </location>
</feature>
<evidence type="ECO:0000313" key="3">
    <source>
        <dbReference type="Proteomes" id="UP000640786"/>
    </source>
</evidence>
<keyword evidence="3" id="KW-1185">Reference proteome</keyword>
<dbReference type="EMBL" id="JACSQO010000012">
    <property type="protein sequence ID" value="MBD7946016.1"/>
    <property type="molecule type" value="Genomic_DNA"/>
</dbReference>
<feature type="transmembrane region" description="Helical" evidence="1">
    <location>
        <begin position="40"/>
        <end position="59"/>
    </location>
</feature>
<comment type="caution">
    <text evidence="2">The sequence shown here is derived from an EMBL/GenBank/DDBJ whole genome shotgun (WGS) entry which is preliminary data.</text>
</comment>
<reference evidence="2 3" key="1">
    <citation type="submission" date="2020-08" db="EMBL/GenBank/DDBJ databases">
        <title>A Genomic Blueprint of the Chicken Gut Microbiome.</title>
        <authorList>
            <person name="Gilroy R."/>
            <person name="Ravi A."/>
            <person name="Getino M."/>
            <person name="Pursley I."/>
            <person name="Horton D.L."/>
            <person name="Alikhan N.-F."/>
            <person name="Baker D."/>
            <person name="Gharbi K."/>
            <person name="Hall N."/>
            <person name="Watson M."/>
            <person name="Adriaenssens E.M."/>
            <person name="Foster-Nyarko E."/>
            <person name="Jarju S."/>
            <person name="Secka A."/>
            <person name="Antonio M."/>
            <person name="Oren A."/>
            <person name="Chaudhuri R."/>
            <person name="La Ragione R.M."/>
            <person name="Hildebrand F."/>
            <person name="Pallen M.J."/>
        </authorList>
    </citation>
    <scope>NUCLEOTIDE SEQUENCE [LARGE SCALE GENOMIC DNA]</scope>
    <source>
        <strain evidence="2 3">Sa2BUA9</strain>
    </source>
</reference>
<name>A0ABR8RDZ7_9BACI</name>
<evidence type="ECO:0000256" key="1">
    <source>
        <dbReference type="SAM" id="Phobius"/>
    </source>
</evidence>
<accession>A0ABR8RDZ7</accession>
<dbReference type="RefSeq" id="WP_144540723.1">
    <property type="nucleotide sequence ID" value="NZ_JACSQO010000012.1"/>
</dbReference>